<dbReference type="AlphaFoldDB" id="X0X7C4"/>
<evidence type="ECO:0000313" key="1">
    <source>
        <dbReference type="EMBL" id="GAG20886.1"/>
    </source>
</evidence>
<feature type="non-terminal residue" evidence="1">
    <location>
        <position position="1"/>
    </location>
</feature>
<protein>
    <submittedName>
        <fullName evidence="1">Uncharacterized protein</fullName>
    </submittedName>
</protein>
<comment type="caution">
    <text evidence="1">The sequence shown here is derived from an EMBL/GenBank/DDBJ whole genome shotgun (WGS) entry which is preliminary data.</text>
</comment>
<name>X0X7C4_9ZZZZ</name>
<gene>
    <name evidence="1" type="ORF">S01H1_56735</name>
</gene>
<dbReference type="EMBL" id="BARS01036960">
    <property type="protein sequence ID" value="GAG20886.1"/>
    <property type="molecule type" value="Genomic_DNA"/>
</dbReference>
<proteinExistence type="predicted"/>
<sequence>TYIALVAFPTIRSAENKNFVNRMQLMQFDHTNNQVQF</sequence>
<organism evidence="1">
    <name type="scientific">marine sediment metagenome</name>
    <dbReference type="NCBI Taxonomy" id="412755"/>
    <lineage>
        <taxon>unclassified sequences</taxon>
        <taxon>metagenomes</taxon>
        <taxon>ecological metagenomes</taxon>
    </lineage>
</organism>
<accession>X0X7C4</accession>
<reference evidence="1" key="1">
    <citation type="journal article" date="2014" name="Front. Microbiol.">
        <title>High frequency of phylogenetically diverse reductive dehalogenase-homologous genes in deep subseafloor sedimentary metagenomes.</title>
        <authorList>
            <person name="Kawai M."/>
            <person name="Futagami T."/>
            <person name="Toyoda A."/>
            <person name="Takaki Y."/>
            <person name="Nishi S."/>
            <person name="Hori S."/>
            <person name="Arai W."/>
            <person name="Tsubouchi T."/>
            <person name="Morono Y."/>
            <person name="Uchiyama I."/>
            <person name="Ito T."/>
            <person name="Fujiyama A."/>
            <person name="Inagaki F."/>
            <person name="Takami H."/>
        </authorList>
    </citation>
    <scope>NUCLEOTIDE SEQUENCE</scope>
    <source>
        <strain evidence="1">Expedition CK06-06</strain>
    </source>
</reference>